<gene>
    <name evidence="2" type="ORF">pipiens_018401</name>
</gene>
<accession>A0ABD1CBX8</accession>
<dbReference type="PANTHER" id="PTHR47027:SF20">
    <property type="entry name" value="REVERSE TRANSCRIPTASE-LIKE PROTEIN WITH RNA-DIRECTED DNA POLYMERASE DOMAIN"/>
    <property type="match status" value="1"/>
</dbReference>
<comment type="caution">
    <text evidence="2">The sequence shown here is derived from an EMBL/GenBank/DDBJ whole genome shotgun (WGS) entry which is preliminary data.</text>
</comment>
<organism evidence="2 3">
    <name type="scientific">Culex pipiens pipiens</name>
    <name type="common">Northern house mosquito</name>
    <dbReference type="NCBI Taxonomy" id="38569"/>
    <lineage>
        <taxon>Eukaryota</taxon>
        <taxon>Metazoa</taxon>
        <taxon>Ecdysozoa</taxon>
        <taxon>Arthropoda</taxon>
        <taxon>Hexapoda</taxon>
        <taxon>Insecta</taxon>
        <taxon>Pterygota</taxon>
        <taxon>Neoptera</taxon>
        <taxon>Endopterygota</taxon>
        <taxon>Diptera</taxon>
        <taxon>Nematocera</taxon>
        <taxon>Culicoidea</taxon>
        <taxon>Culicidae</taxon>
        <taxon>Culicinae</taxon>
        <taxon>Culicini</taxon>
        <taxon>Culex</taxon>
        <taxon>Culex</taxon>
    </lineage>
</organism>
<dbReference type="InterPro" id="IPR000477">
    <property type="entry name" value="RT_dom"/>
</dbReference>
<evidence type="ECO:0000313" key="2">
    <source>
        <dbReference type="EMBL" id="KAL1373879.1"/>
    </source>
</evidence>
<keyword evidence="3" id="KW-1185">Reference proteome</keyword>
<protein>
    <recommendedName>
        <fullName evidence="1">Reverse transcriptase domain-containing protein</fullName>
    </recommendedName>
</protein>
<dbReference type="EMBL" id="JBEHCU010013888">
    <property type="protein sequence ID" value="KAL1373879.1"/>
    <property type="molecule type" value="Genomic_DNA"/>
</dbReference>
<dbReference type="Pfam" id="PF00078">
    <property type="entry name" value="RVT_1"/>
    <property type="match status" value="1"/>
</dbReference>
<dbReference type="InterPro" id="IPR043128">
    <property type="entry name" value="Rev_trsase/Diguanyl_cyclase"/>
</dbReference>
<evidence type="ECO:0000313" key="3">
    <source>
        <dbReference type="Proteomes" id="UP001562425"/>
    </source>
</evidence>
<dbReference type="PROSITE" id="PS50878">
    <property type="entry name" value="RT_POL"/>
    <property type="match status" value="1"/>
</dbReference>
<dbReference type="Proteomes" id="UP001562425">
    <property type="component" value="Unassembled WGS sequence"/>
</dbReference>
<proteinExistence type="predicted"/>
<sequence length="567" mass="66030">MKTRLEDAAIATLKRRRVLNRSCRLAQAHLKKCQFWANRSYNPKWKYRLDEAKEDLRRKIRESEEEEMKLGLSDIETRRFGERLRLSHKLFKRFKKVPDKKSKSSTTASSIKLGDWLVGDSGPNLIPPLQPDLDCPPLLSPPTLEEVRSILDQMKNGKTPGADNLCSEYLKYGGEQALGELHQLLTKVWIENCMPADWKHVVVVPIPKVKNPKTTDHYRKGVPNNFINRVIECLKGEQQFLWQRQLSETQTRHRGIKQGCPLSPFIFLLIMEAVLESVADEIPNLHLNPDSELELPLILAFADDLIIVADSVSDVETILSSLKENLSYVGLNLNQEKCKVLIREPKGEAVTEISILGKTYKTTEPLRYLGIYITPRLDRPMTTRTRCRNAVKSSRIVMDFLNRYNPPWDIGRAFYETVIAPSMIYGTQTAVLTKYSRRSIRGYEQQIVHALYNLCRGHDSSRPPPPVNVLLKKRRITKKIRMYQMRWWGHVMRRPRSHILRIAARLRPARLRACRPGLTWRDSVRQTMDRYNGMTHRRWKELSRDKDNFHKKLLEIYDAEESDKSDW</sequence>
<dbReference type="GO" id="GO:0071897">
    <property type="term" value="P:DNA biosynthetic process"/>
    <property type="evidence" value="ECO:0007669"/>
    <property type="project" value="UniProtKB-ARBA"/>
</dbReference>
<dbReference type="InterPro" id="IPR043502">
    <property type="entry name" value="DNA/RNA_pol_sf"/>
</dbReference>
<dbReference type="SUPFAM" id="SSF56672">
    <property type="entry name" value="DNA/RNA polymerases"/>
    <property type="match status" value="1"/>
</dbReference>
<dbReference type="Gene3D" id="3.30.70.270">
    <property type="match status" value="1"/>
</dbReference>
<dbReference type="AlphaFoldDB" id="A0ABD1CBX8"/>
<reference evidence="2 3" key="1">
    <citation type="submission" date="2024-05" db="EMBL/GenBank/DDBJ databases">
        <title>Culex pipiens pipiens assembly and annotation.</title>
        <authorList>
            <person name="Alout H."/>
            <person name="Durand T."/>
        </authorList>
    </citation>
    <scope>NUCLEOTIDE SEQUENCE [LARGE SCALE GENOMIC DNA]</scope>
    <source>
        <strain evidence="2">HA-2024</strain>
        <tissue evidence="2">Whole body</tissue>
    </source>
</reference>
<dbReference type="PANTHER" id="PTHR47027">
    <property type="entry name" value="REVERSE TRANSCRIPTASE DOMAIN-CONTAINING PROTEIN"/>
    <property type="match status" value="1"/>
</dbReference>
<name>A0ABD1CBX8_CULPP</name>
<feature type="domain" description="Reverse transcriptase" evidence="1">
    <location>
        <begin position="1"/>
        <end position="373"/>
    </location>
</feature>
<evidence type="ECO:0000259" key="1">
    <source>
        <dbReference type="PROSITE" id="PS50878"/>
    </source>
</evidence>
<feature type="non-terminal residue" evidence="2">
    <location>
        <position position="567"/>
    </location>
</feature>